<keyword evidence="1" id="KW-1133">Transmembrane helix</keyword>
<evidence type="ECO:0000259" key="2">
    <source>
        <dbReference type="Pfam" id="PF03703"/>
    </source>
</evidence>
<evidence type="ECO:0000313" key="3">
    <source>
        <dbReference type="EMBL" id="OGE75638.1"/>
    </source>
</evidence>
<dbReference type="AlphaFoldDB" id="A0A1F5NDG9"/>
<evidence type="ECO:0000256" key="1">
    <source>
        <dbReference type="SAM" id="Phobius"/>
    </source>
</evidence>
<dbReference type="PANTHER" id="PTHR37938:SF1">
    <property type="entry name" value="BLL0215 PROTEIN"/>
    <property type="match status" value="1"/>
</dbReference>
<feature type="transmembrane region" description="Helical" evidence="1">
    <location>
        <begin position="74"/>
        <end position="93"/>
    </location>
</feature>
<protein>
    <recommendedName>
        <fullName evidence="2">YdbS-like PH domain-containing protein</fullName>
    </recommendedName>
</protein>
<proteinExistence type="predicted"/>
<dbReference type="Pfam" id="PF03703">
    <property type="entry name" value="bPH_2"/>
    <property type="match status" value="1"/>
</dbReference>
<dbReference type="InterPro" id="IPR005182">
    <property type="entry name" value="YdbS-like_PH"/>
</dbReference>
<dbReference type="EMBL" id="MFEG01000027">
    <property type="protein sequence ID" value="OGE75638.1"/>
    <property type="molecule type" value="Genomic_DNA"/>
</dbReference>
<gene>
    <name evidence="3" type="ORF">A3K06_00595</name>
</gene>
<dbReference type="Proteomes" id="UP000176547">
    <property type="component" value="Unassembled WGS sequence"/>
</dbReference>
<dbReference type="PANTHER" id="PTHR37938">
    <property type="entry name" value="BLL0215 PROTEIN"/>
    <property type="match status" value="1"/>
</dbReference>
<keyword evidence="1" id="KW-0472">Membrane</keyword>
<organism evidence="3 4">
    <name type="scientific">Candidatus Doudnabacteria bacterium RIFCSPHIGHO2_01_52_17</name>
    <dbReference type="NCBI Taxonomy" id="1817820"/>
    <lineage>
        <taxon>Bacteria</taxon>
        <taxon>Candidatus Doudnaibacteriota</taxon>
    </lineage>
</organism>
<evidence type="ECO:0000313" key="4">
    <source>
        <dbReference type="Proteomes" id="UP000176547"/>
    </source>
</evidence>
<feature type="domain" description="YdbS-like PH" evidence="2">
    <location>
        <begin position="110"/>
        <end position="170"/>
    </location>
</feature>
<sequence>MTTLLQKARGLFPGQQPTERIYLATRPHWVALLKEIAVWLLFAALPIVFDAWILPEFEFLRTSPAQEIVNLIKTIYIMFLVGALFSIWILYYLNYQIITNERIVDVTQKNLLHHTTSELHLDRIQDVTAEISGLFGNLFNYGNVYVQTAGEQTRFVFDRVPRPHSVAKLILDLYERVPSEQKISKG</sequence>
<keyword evidence="1" id="KW-0812">Transmembrane</keyword>
<feature type="transmembrane region" description="Helical" evidence="1">
    <location>
        <begin position="36"/>
        <end position="54"/>
    </location>
</feature>
<comment type="caution">
    <text evidence="3">The sequence shown here is derived from an EMBL/GenBank/DDBJ whole genome shotgun (WGS) entry which is preliminary data.</text>
</comment>
<name>A0A1F5NDG9_9BACT</name>
<reference evidence="3 4" key="1">
    <citation type="journal article" date="2016" name="Nat. Commun.">
        <title>Thousands of microbial genomes shed light on interconnected biogeochemical processes in an aquifer system.</title>
        <authorList>
            <person name="Anantharaman K."/>
            <person name="Brown C.T."/>
            <person name="Hug L.A."/>
            <person name="Sharon I."/>
            <person name="Castelle C.J."/>
            <person name="Probst A.J."/>
            <person name="Thomas B.C."/>
            <person name="Singh A."/>
            <person name="Wilkins M.J."/>
            <person name="Karaoz U."/>
            <person name="Brodie E.L."/>
            <person name="Williams K.H."/>
            <person name="Hubbard S.S."/>
            <person name="Banfield J.F."/>
        </authorList>
    </citation>
    <scope>NUCLEOTIDE SEQUENCE [LARGE SCALE GENOMIC DNA]</scope>
</reference>
<accession>A0A1F5NDG9</accession>